<evidence type="ECO:0000313" key="1">
    <source>
        <dbReference type="EMBL" id="MPC90847.1"/>
    </source>
</evidence>
<comment type="caution">
    <text evidence="1">The sequence shown here is derived from an EMBL/GenBank/DDBJ whole genome shotgun (WGS) entry which is preliminary data.</text>
</comment>
<dbReference type="AlphaFoldDB" id="A0A5B7JBU1"/>
<proteinExistence type="predicted"/>
<sequence length="81" mass="8644">MSLAIPHLSSQCHTCSPIPIPTFTTSPIHLMTIHPHTVTHTPVPPSLAPAPSHSCAREPHHACAHLPMARLKPGDQKGGRV</sequence>
<organism evidence="1 2">
    <name type="scientific">Portunus trituberculatus</name>
    <name type="common">Swimming crab</name>
    <name type="synonym">Neptunus trituberculatus</name>
    <dbReference type="NCBI Taxonomy" id="210409"/>
    <lineage>
        <taxon>Eukaryota</taxon>
        <taxon>Metazoa</taxon>
        <taxon>Ecdysozoa</taxon>
        <taxon>Arthropoda</taxon>
        <taxon>Crustacea</taxon>
        <taxon>Multicrustacea</taxon>
        <taxon>Malacostraca</taxon>
        <taxon>Eumalacostraca</taxon>
        <taxon>Eucarida</taxon>
        <taxon>Decapoda</taxon>
        <taxon>Pleocyemata</taxon>
        <taxon>Brachyura</taxon>
        <taxon>Eubrachyura</taxon>
        <taxon>Portunoidea</taxon>
        <taxon>Portunidae</taxon>
        <taxon>Portuninae</taxon>
        <taxon>Portunus</taxon>
    </lineage>
</organism>
<gene>
    <name evidence="1" type="ORF">E2C01_085850</name>
</gene>
<dbReference type="Proteomes" id="UP000324222">
    <property type="component" value="Unassembled WGS sequence"/>
</dbReference>
<reference evidence="1 2" key="1">
    <citation type="submission" date="2019-05" db="EMBL/GenBank/DDBJ databases">
        <title>Another draft genome of Portunus trituberculatus and its Hox gene families provides insights of decapod evolution.</title>
        <authorList>
            <person name="Jeong J.-H."/>
            <person name="Song I."/>
            <person name="Kim S."/>
            <person name="Choi T."/>
            <person name="Kim D."/>
            <person name="Ryu S."/>
            <person name="Kim W."/>
        </authorList>
    </citation>
    <scope>NUCLEOTIDE SEQUENCE [LARGE SCALE GENOMIC DNA]</scope>
    <source>
        <tissue evidence="1">Muscle</tissue>
    </source>
</reference>
<dbReference type="EMBL" id="VSRR010085755">
    <property type="protein sequence ID" value="MPC90847.1"/>
    <property type="molecule type" value="Genomic_DNA"/>
</dbReference>
<accession>A0A5B7JBU1</accession>
<evidence type="ECO:0000313" key="2">
    <source>
        <dbReference type="Proteomes" id="UP000324222"/>
    </source>
</evidence>
<protein>
    <submittedName>
        <fullName evidence="1">Uncharacterized protein</fullName>
    </submittedName>
</protein>
<keyword evidence="2" id="KW-1185">Reference proteome</keyword>
<name>A0A5B7JBU1_PORTR</name>